<dbReference type="EMBL" id="CP155447">
    <property type="protein sequence ID" value="XBH00721.1"/>
    <property type="molecule type" value="Genomic_DNA"/>
</dbReference>
<proteinExistence type="predicted"/>
<organism evidence="3">
    <name type="scientific">Singulisphaera sp. Ch08</name>
    <dbReference type="NCBI Taxonomy" id="3120278"/>
    <lineage>
        <taxon>Bacteria</taxon>
        <taxon>Pseudomonadati</taxon>
        <taxon>Planctomycetota</taxon>
        <taxon>Planctomycetia</taxon>
        <taxon>Isosphaerales</taxon>
        <taxon>Isosphaeraceae</taxon>
        <taxon>Singulisphaera</taxon>
    </lineage>
</organism>
<sequence>MSLDPRELLAAQQAELVRALTGQAGPPDGFIPGHVRAATLALARKRARSVTRAWPSLVEALGPDFEPCFGSYTADAPLPRQGGPLADGRNFVRALAREGKLSDQARLEALSVDLHYASQAGGLVARRGPSLAIALLRHPRRLILAARWPGLGVRRVAVPLGPWRPQPPPTSGERKPAHHQ</sequence>
<dbReference type="AlphaFoldDB" id="A0AAU7C7G0"/>
<feature type="region of interest" description="Disordered" evidence="1">
    <location>
        <begin position="159"/>
        <end position="180"/>
    </location>
</feature>
<reference evidence="3" key="1">
    <citation type="submission" date="2024-05" db="EMBL/GenBank/DDBJ databases">
        <title>Planctomycetes of the genus Singulisphaera possess chitinolytic capabilities.</title>
        <authorList>
            <person name="Ivanova A."/>
        </authorList>
    </citation>
    <scope>NUCLEOTIDE SEQUENCE</scope>
    <source>
        <strain evidence="3">Ch08T</strain>
    </source>
</reference>
<dbReference type="InterPro" id="IPR058711">
    <property type="entry name" value="SCO6045-like_C"/>
</dbReference>
<dbReference type="Pfam" id="PF26136">
    <property type="entry name" value="SCO6045_C"/>
    <property type="match status" value="1"/>
</dbReference>
<evidence type="ECO:0000313" key="3">
    <source>
        <dbReference type="EMBL" id="XBH00721.1"/>
    </source>
</evidence>
<feature type="domain" description="SCO6045-like C-terminal" evidence="2">
    <location>
        <begin position="10"/>
        <end position="96"/>
    </location>
</feature>
<accession>A0AAU7C7G0</accession>
<dbReference type="RefSeq" id="WP_406693391.1">
    <property type="nucleotide sequence ID" value="NZ_CP155447.1"/>
</dbReference>
<name>A0AAU7C7G0_9BACT</name>
<protein>
    <recommendedName>
        <fullName evidence="2">SCO6045-like C-terminal domain-containing protein</fullName>
    </recommendedName>
</protein>
<evidence type="ECO:0000259" key="2">
    <source>
        <dbReference type="Pfam" id="PF26136"/>
    </source>
</evidence>
<gene>
    <name evidence="3" type="ORF">V5E97_20415</name>
</gene>
<evidence type="ECO:0000256" key="1">
    <source>
        <dbReference type="SAM" id="MobiDB-lite"/>
    </source>
</evidence>